<organism evidence="1">
    <name type="scientific">marine sediment metagenome</name>
    <dbReference type="NCBI Taxonomy" id="412755"/>
    <lineage>
        <taxon>unclassified sequences</taxon>
        <taxon>metagenomes</taxon>
        <taxon>ecological metagenomes</taxon>
    </lineage>
</organism>
<accession>X0SPH3</accession>
<feature type="non-terminal residue" evidence="1">
    <location>
        <position position="67"/>
    </location>
</feature>
<gene>
    <name evidence="1" type="ORF">S01H1_16581</name>
</gene>
<proteinExistence type="predicted"/>
<evidence type="ECO:0000313" key="1">
    <source>
        <dbReference type="EMBL" id="GAF82978.1"/>
    </source>
</evidence>
<reference evidence="1" key="1">
    <citation type="journal article" date="2014" name="Front. Microbiol.">
        <title>High frequency of phylogenetically diverse reductive dehalogenase-homologous genes in deep subseafloor sedimentary metagenomes.</title>
        <authorList>
            <person name="Kawai M."/>
            <person name="Futagami T."/>
            <person name="Toyoda A."/>
            <person name="Takaki Y."/>
            <person name="Nishi S."/>
            <person name="Hori S."/>
            <person name="Arai W."/>
            <person name="Tsubouchi T."/>
            <person name="Morono Y."/>
            <person name="Uchiyama I."/>
            <person name="Ito T."/>
            <person name="Fujiyama A."/>
            <person name="Inagaki F."/>
            <person name="Takami H."/>
        </authorList>
    </citation>
    <scope>NUCLEOTIDE SEQUENCE</scope>
    <source>
        <strain evidence="1">Expedition CK06-06</strain>
    </source>
</reference>
<dbReference type="EMBL" id="BARS01008731">
    <property type="protein sequence ID" value="GAF82978.1"/>
    <property type="molecule type" value="Genomic_DNA"/>
</dbReference>
<dbReference type="AlphaFoldDB" id="X0SPH3"/>
<protein>
    <submittedName>
        <fullName evidence="1">Uncharacterized protein</fullName>
    </submittedName>
</protein>
<sequence length="67" mass="7260">MEAALSKIEFNGVLVEGLHTLELENPDLHSSLLQVFSFSIDSLGDLDILDGHAGQIGYRNLVVIPPT</sequence>
<name>X0SPH3_9ZZZZ</name>
<comment type="caution">
    <text evidence="1">The sequence shown here is derived from an EMBL/GenBank/DDBJ whole genome shotgun (WGS) entry which is preliminary data.</text>
</comment>